<evidence type="ECO:0000256" key="2">
    <source>
        <dbReference type="SAM" id="Phobius"/>
    </source>
</evidence>
<keyword evidence="2" id="KW-0812">Transmembrane</keyword>
<feature type="transmembrane region" description="Helical" evidence="2">
    <location>
        <begin position="215"/>
        <end position="234"/>
    </location>
</feature>
<evidence type="ECO:0000256" key="1">
    <source>
        <dbReference type="SAM" id="MobiDB-lite"/>
    </source>
</evidence>
<feature type="transmembrane region" description="Helical" evidence="2">
    <location>
        <begin position="125"/>
        <end position="148"/>
    </location>
</feature>
<feature type="region of interest" description="Disordered" evidence="1">
    <location>
        <begin position="241"/>
        <end position="261"/>
    </location>
</feature>
<dbReference type="Proteomes" id="UP001217918">
    <property type="component" value="Unassembled WGS sequence"/>
</dbReference>
<name>A0AAD9HVG5_9PEZI</name>
<proteinExistence type="predicted"/>
<feature type="compositionally biased region" description="Basic and acidic residues" evidence="1">
    <location>
        <begin position="251"/>
        <end position="261"/>
    </location>
</feature>
<comment type="caution">
    <text evidence="3">The sequence shown here is derived from an EMBL/GenBank/DDBJ whole genome shotgun (WGS) entry which is preliminary data.</text>
</comment>
<protein>
    <submittedName>
        <fullName evidence="3">Uncharacterized protein</fullName>
    </submittedName>
</protein>
<organism evidence="3 4">
    <name type="scientific">Phyllachora maydis</name>
    <dbReference type="NCBI Taxonomy" id="1825666"/>
    <lineage>
        <taxon>Eukaryota</taxon>
        <taxon>Fungi</taxon>
        <taxon>Dikarya</taxon>
        <taxon>Ascomycota</taxon>
        <taxon>Pezizomycotina</taxon>
        <taxon>Sordariomycetes</taxon>
        <taxon>Sordariomycetidae</taxon>
        <taxon>Phyllachorales</taxon>
        <taxon>Phyllachoraceae</taxon>
        <taxon>Phyllachora</taxon>
    </lineage>
</organism>
<accession>A0AAD9HVG5</accession>
<evidence type="ECO:0000313" key="3">
    <source>
        <dbReference type="EMBL" id="KAK2066398.1"/>
    </source>
</evidence>
<keyword evidence="4" id="KW-1185">Reference proteome</keyword>
<keyword evidence="2" id="KW-1133">Transmembrane helix</keyword>
<dbReference type="EMBL" id="JAQQPM010000001">
    <property type="protein sequence ID" value="KAK2066398.1"/>
    <property type="molecule type" value="Genomic_DNA"/>
</dbReference>
<keyword evidence="2" id="KW-0472">Membrane</keyword>
<feature type="transmembrane region" description="Helical" evidence="2">
    <location>
        <begin position="92"/>
        <end position="113"/>
    </location>
</feature>
<sequence length="261" mass="28189">MMFGGGTLTRQISFWGLSASMAPGSLNPFIYVVVGALFADAAIEMAFVTSMVAYLHQAAHGPFRVADSSGSSFLLSGNPAKLIVNQGHTTNGAAGTGVVLVGIGGFLTLALESRSRKRYGESSPVFLLWALVVILSWLLTLVALIYTFTVTAATSHQSINLTTASVNSYPAVYPENQWTPETWFKTVLALPLASSSDSNQIRQHLHIMQGWRWNLIPMLILGFILVVLVILELLGYGESRGQYGTTSSSDNEARTKSQLKE</sequence>
<dbReference type="AlphaFoldDB" id="A0AAD9HVG5"/>
<gene>
    <name evidence="3" type="ORF">P8C59_000225</name>
</gene>
<reference evidence="3" key="1">
    <citation type="journal article" date="2023" name="Mol. Plant Microbe Interact.">
        <title>Elucidating the Obligate Nature and Biological Capacity of an Invasive Fungal Corn Pathogen.</title>
        <authorList>
            <person name="MacCready J.S."/>
            <person name="Roggenkamp E.M."/>
            <person name="Gdanetz K."/>
            <person name="Chilvers M.I."/>
        </authorList>
    </citation>
    <scope>NUCLEOTIDE SEQUENCE</scope>
    <source>
        <strain evidence="3">PM02</strain>
    </source>
</reference>
<evidence type="ECO:0000313" key="4">
    <source>
        <dbReference type="Proteomes" id="UP001217918"/>
    </source>
</evidence>